<evidence type="ECO:0000313" key="8">
    <source>
        <dbReference type="EMBL" id="ADN18437.1"/>
    </source>
</evidence>
<evidence type="ECO:0000256" key="1">
    <source>
        <dbReference type="ARBA" id="ARBA00004323"/>
    </source>
</evidence>
<name>E0UNA7_GLOV7</name>
<dbReference type="GO" id="GO:0016051">
    <property type="term" value="P:carbohydrate biosynthetic process"/>
    <property type="evidence" value="ECO:0007669"/>
    <property type="project" value="InterPro"/>
</dbReference>
<evidence type="ECO:0000256" key="4">
    <source>
        <dbReference type="ARBA" id="ARBA00022989"/>
    </source>
</evidence>
<evidence type="ECO:0008006" key="10">
    <source>
        <dbReference type="Google" id="ProtNLM"/>
    </source>
</evidence>
<dbReference type="PANTHER" id="PTHR12137">
    <property type="entry name" value="CARBOHYDRATE SULFOTRANSFERASE"/>
    <property type="match status" value="1"/>
</dbReference>
<keyword evidence="2" id="KW-0808">Transferase</keyword>
<sequence length="264" mass="31420">MKPVISTSKKLINRTLKYCQQGSFIASRLWRYGELVPQTRYVFTDRKLIYLVVQKVACTSIKTTIARSYGIKVQQEEDIHLDQFLQSKLGRPKKNEYPEYTIFSFVRNPYDRLVSCYRDKVLDVKQRYSVPYFDTKLGYYPYYIPHDISFAEFVQIIVKIPDYLADNHFKSQYAILSSYGKLLPDFIGRMETLQQDWEKLAKTYNFDVNLAHLNSTQKTSFSKYYTQELVDLVYQRYQKDFEHLGYSQAKQALRQKIENNLQKK</sequence>
<keyword evidence="7" id="KW-0325">Glycoprotein</keyword>
<keyword evidence="6" id="KW-0472">Membrane</keyword>
<evidence type="ECO:0000313" key="9">
    <source>
        <dbReference type="Proteomes" id="UP000008206"/>
    </source>
</evidence>
<comment type="subcellular location">
    <subcellularLocation>
        <location evidence="1">Golgi apparatus membrane</location>
        <topology evidence="1">Single-pass type II membrane protein</topology>
    </subcellularLocation>
</comment>
<keyword evidence="3" id="KW-0812">Transmembrane</keyword>
<dbReference type="PANTHER" id="PTHR12137:SF54">
    <property type="entry name" value="CARBOHYDRATE SULFOTRANSFERASE"/>
    <property type="match status" value="1"/>
</dbReference>
<accession>E0UNA7</accession>
<dbReference type="SUPFAM" id="SSF52540">
    <property type="entry name" value="P-loop containing nucleoside triphosphate hydrolases"/>
    <property type="match status" value="1"/>
</dbReference>
<proteinExistence type="predicted"/>
<dbReference type="AlphaFoldDB" id="E0UNA7"/>
<geneLocation type="plasmid" evidence="8 9">
    <name>Cy782203</name>
</geneLocation>
<evidence type="ECO:0000256" key="6">
    <source>
        <dbReference type="ARBA" id="ARBA00023136"/>
    </source>
</evidence>
<keyword evidence="9" id="KW-1185">Reference proteome</keyword>
<evidence type="ECO:0000256" key="5">
    <source>
        <dbReference type="ARBA" id="ARBA00023034"/>
    </source>
</evidence>
<dbReference type="InterPro" id="IPR018011">
    <property type="entry name" value="Carb_sulfotrans_8-10"/>
</dbReference>
<dbReference type="InterPro" id="IPR005331">
    <property type="entry name" value="Sulfotransferase"/>
</dbReference>
<dbReference type="HOGENOM" id="CLU_094945_2_0_3"/>
<evidence type="ECO:0000256" key="3">
    <source>
        <dbReference type="ARBA" id="ARBA00022692"/>
    </source>
</evidence>
<dbReference type="EMBL" id="CP002201">
    <property type="protein sequence ID" value="ADN18437.1"/>
    <property type="molecule type" value="Genomic_DNA"/>
</dbReference>
<dbReference type="KEGG" id="cyj:Cyan7822_6768"/>
<protein>
    <recommendedName>
        <fullName evidence="10">Sulfotransferase</fullName>
    </recommendedName>
</protein>
<dbReference type="Pfam" id="PF03567">
    <property type="entry name" value="Sulfotransfer_2"/>
    <property type="match status" value="1"/>
</dbReference>
<dbReference type="InterPro" id="IPR027417">
    <property type="entry name" value="P-loop_NTPase"/>
</dbReference>
<gene>
    <name evidence="8" type="ordered locus">Cyan7822_6768</name>
</gene>
<keyword evidence="4" id="KW-1133">Transmembrane helix</keyword>
<keyword evidence="5" id="KW-0333">Golgi apparatus</keyword>
<organism evidence="8 9">
    <name type="scientific">Gloeothece verrucosa (strain PCC 7822)</name>
    <name type="common">Cyanothece sp. (strain PCC 7822)</name>
    <dbReference type="NCBI Taxonomy" id="497965"/>
    <lineage>
        <taxon>Bacteria</taxon>
        <taxon>Bacillati</taxon>
        <taxon>Cyanobacteriota</taxon>
        <taxon>Cyanophyceae</taxon>
        <taxon>Oscillatoriophycideae</taxon>
        <taxon>Chroococcales</taxon>
        <taxon>Aphanothecaceae</taxon>
        <taxon>Gloeothece</taxon>
        <taxon>Gloeothece verrucosa</taxon>
    </lineage>
</organism>
<dbReference type="RefSeq" id="WP_013325563.1">
    <property type="nucleotide sequence ID" value="NC_014502.1"/>
</dbReference>
<evidence type="ECO:0000256" key="2">
    <source>
        <dbReference type="ARBA" id="ARBA00022679"/>
    </source>
</evidence>
<keyword evidence="8" id="KW-0614">Plasmid</keyword>
<dbReference type="Proteomes" id="UP000008206">
    <property type="component" value="Plasmid Cy782203"/>
</dbReference>
<dbReference type="OrthoDB" id="288532at2"/>
<reference evidence="9" key="1">
    <citation type="journal article" date="2011" name="MBio">
        <title>Novel metabolic attributes of the genus Cyanothece, comprising a group of unicellular nitrogen-fixing Cyanobacteria.</title>
        <authorList>
            <person name="Bandyopadhyay A."/>
            <person name="Elvitigala T."/>
            <person name="Welsh E."/>
            <person name="Stockel J."/>
            <person name="Liberton M."/>
            <person name="Min H."/>
            <person name="Sherman L.A."/>
            <person name="Pakrasi H.B."/>
        </authorList>
    </citation>
    <scope>NUCLEOTIDE SEQUENCE [LARGE SCALE GENOMIC DNA]</scope>
    <source>
        <strain evidence="9">PCC 7822</strain>
        <plasmid evidence="9">Cy782203</plasmid>
    </source>
</reference>
<dbReference type="GO" id="GO:0016020">
    <property type="term" value="C:membrane"/>
    <property type="evidence" value="ECO:0007669"/>
    <property type="project" value="InterPro"/>
</dbReference>
<evidence type="ECO:0000256" key="7">
    <source>
        <dbReference type="ARBA" id="ARBA00023180"/>
    </source>
</evidence>
<dbReference type="GO" id="GO:0008146">
    <property type="term" value="F:sulfotransferase activity"/>
    <property type="evidence" value="ECO:0007669"/>
    <property type="project" value="InterPro"/>
</dbReference>